<feature type="chain" id="PRO_5021977895" evidence="1">
    <location>
        <begin position="21"/>
        <end position="336"/>
    </location>
</feature>
<dbReference type="PANTHER" id="PTHR47199">
    <property type="entry name" value="PHOTOSYSTEM II STABILITY/ASSEMBLY FACTOR HCF136, CHLOROPLASTIC"/>
    <property type="match status" value="1"/>
</dbReference>
<dbReference type="OrthoDB" id="226401at2"/>
<dbReference type="PANTHER" id="PTHR47199:SF2">
    <property type="entry name" value="PHOTOSYSTEM II STABILITY_ASSEMBLY FACTOR HCF136, CHLOROPLASTIC"/>
    <property type="match status" value="1"/>
</dbReference>
<dbReference type="RefSeq" id="WP_145243929.1">
    <property type="nucleotide sequence ID" value="NZ_CP036273.1"/>
</dbReference>
<dbReference type="Gene3D" id="2.130.10.10">
    <property type="entry name" value="YVTN repeat-like/Quinoprotein amine dehydrogenase"/>
    <property type="match status" value="2"/>
</dbReference>
<dbReference type="Proteomes" id="UP000319576">
    <property type="component" value="Chromosome"/>
</dbReference>
<evidence type="ECO:0000313" key="2">
    <source>
        <dbReference type="EMBL" id="QDU23700.1"/>
    </source>
</evidence>
<dbReference type="SUPFAM" id="SSF110296">
    <property type="entry name" value="Oligoxyloglucan reducing end-specific cellobiohydrolase"/>
    <property type="match status" value="1"/>
</dbReference>
<evidence type="ECO:0000256" key="1">
    <source>
        <dbReference type="SAM" id="SignalP"/>
    </source>
</evidence>
<proteinExistence type="predicted"/>
<dbReference type="AlphaFoldDB" id="A0A517Y1R2"/>
<evidence type="ECO:0000313" key="3">
    <source>
        <dbReference type="Proteomes" id="UP000319576"/>
    </source>
</evidence>
<dbReference type="InterPro" id="IPR015943">
    <property type="entry name" value="WD40/YVTN_repeat-like_dom_sf"/>
</dbReference>
<protein>
    <submittedName>
        <fullName evidence="2">Ycf48-like protein</fullName>
    </submittedName>
</protein>
<sequence precursor="true">MKYVPVAAMMCGLAAPVALGQWRAQAVDTKADFRGLWVVGPDVAWVSGTAGTFARTTDGGKTWAVGTVRGAAALDFRAVRAFGADTAYLLSAGPGDASRVYKTTDGGKSWAMQFKAANPAAFFDAIAFWDEKAGLALGDPIDGRFQLIATSDGGATWAPLAPRVLPPALPGEAAFAASNTCLVARGESDAWFVTGGGKTARVFHSRDRGRTWDVSDTPVAAGVESAGAFSIAFRDKDHGLIVGGDYRKPGETGATVAATSDGGRTWTRLDKRLPFCSAVAWAGERWVAVGTSGAHASRDGDAWERLDRENYNSVGFGPAGGGWAAGPKGRVAAVGR</sequence>
<dbReference type="KEGG" id="uli:ETAA1_57060"/>
<name>A0A517Y1R2_9BACT</name>
<accession>A0A517Y1R2</accession>
<feature type="signal peptide" evidence="1">
    <location>
        <begin position="1"/>
        <end position="20"/>
    </location>
</feature>
<keyword evidence="3" id="KW-1185">Reference proteome</keyword>
<dbReference type="EMBL" id="CP036273">
    <property type="protein sequence ID" value="QDU23700.1"/>
    <property type="molecule type" value="Genomic_DNA"/>
</dbReference>
<keyword evidence="1" id="KW-0732">Signal</keyword>
<organism evidence="2 3">
    <name type="scientific">Urbifossiella limnaea</name>
    <dbReference type="NCBI Taxonomy" id="2528023"/>
    <lineage>
        <taxon>Bacteria</taxon>
        <taxon>Pseudomonadati</taxon>
        <taxon>Planctomycetota</taxon>
        <taxon>Planctomycetia</taxon>
        <taxon>Gemmatales</taxon>
        <taxon>Gemmataceae</taxon>
        <taxon>Urbifossiella</taxon>
    </lineage>
</organism>
<dbReference type="CDD" id="cd15482">
    <property type="entry name" value="Sialidase_non-viral"/>
    <property type="match status" value="1"/>
</dbReference>
<gene>
    <name evidence="2" type="primary">hcf136</name>
    <name evidence="2" type="ORF">ETAA1_57060</name>
</gene>
<reference evidence="2 3" key="1">
    <citation type="submission" date="2019-02" db="EMBL/GenBank/DDBJ databases">
        <title>Deep-cultivation of Planctomycetes and their phenomic and genomic characterization uncovers novel biology.</title>
        <authorList>
            <person name="Wiegand S."/>
            <person name="Jogler M."/>
            <person name="Boedeker C."/>
            <person name="Pinto D."/>
            <person name="Vollmers J."/>
            <person name="Rivas-Marin E."/>
            <person name="Kohn T."/>
            <person name="Peeters S.H."/>
            <person name="Heuer A."/>
            <person name="Rast P."/>
            <person name="Oberbeckmann S."/>
            <person name="Bunk B."/>
            <person name="Jeske O."/>
            <person name="Meyerdierks A."/>
            <person name="Storesund J.E."/>
            <person name="Kallscheuer N."/>
            <person name="Luecker S."/>
            <person name="Lage O.M."/>
            <person name="Pohl T."/>
            <person name="Merkel B.J."/>
            <person name="Hornburger P."/>
            <person name="Mueller R.-W."/>
            <person name="Bruemmer F."/>
            <person name="Labrenz M."/>
            <person name="Spormann A.M."/>
            <person name="Op den Camp H."/>
            <person name="Overmann J."/>
            <person name="Amann R."/>
            <person name="Jetten M.S.M."/>
            <person name="Mascher T."/>
            <person name="Medema M.H."/>
            <person name="Devos D.P."/>
            <person name="Kaster A.-K."/>
            <person name="Ovreas L."/>
            <person name="Rohde M."/>
            <person name="Galperin M.Y."/>
            <person name="Jogler C."/>
        </authorList>
    </citation>
    <scope>NUCLEOTIDE SEQUENCE [LARGE SCALE GENOMIC DNA]</scope>
    <source>
        <strain evidence="2 3">ETA_A1</strain>
    </source>
</reference>